<evidence type="ECO:0000259" key="3">
    <source>
        <dbReference type="PROSITE" id="PS50966"/>
    </source>
</evidence>
<organism evidence="4 5">
    <name type="scientific">Riccia sorocarpa</name>
    <dbReference type="NCBI Taxonomy" id="122646"/>
    <lineage>
        <taxon>Eukaryota</taxon>
        <taxon>Viridiplantae</taxon>
        <taxon>Streptophyta</taxon>
        <taxon>Embryophyta</taxon>
        <taxon>Marchantiophyta</taxon>
        <taxon>Marchantiopsida</taxon>
        <taxon>Marchantiidae</taxon>
        <taxon>Marchantiales</taxon>
        <taxon>Ricciaceae</taxon>
        <taxon>Riccia</taxon>
    </lineage>
</organism>
<name>A0ABD3GDD2_9MARC</name>
<keyword evidence="1" id="KW-0862">Zinc</keyword>
<feature type="region of interest" description="Disordered" evidence="2">
    <location>
        <begin position="364"/>
        <end position="395"/>
    </location>
</feature>
<protein>
    <recommendedName>
        <fullName evidence="3">SWIM-type domain-containing protein</fullName>
    </recommendedName>
</protein>
<accession>A0ABD3GDD2</accession>
<proteinExistence type="predicted"/>
<evidence type="ECO:0000256" key="2">
    <source>
        <dbReference type="SAM" id="MobiDB-lite"/>
    </source>
</evidence>
<evidence type="ECO:0000313" key="5">
    <source>
        <dbReference type="Proteomes" id="UP001633002"/>
    </source>
</evidence>
<dbReference type="GO" id="GO:0008270">
    <property type="term" value="F:zinc ion binding"/>
    <property type="evidence" value="ECO:0007669"/>
    <property type="project" value="UniProtKB-KW"/>
</dbReference>
<dbReference type="Proteomes" id="UP001633002">
    <property type="component" value="Unassembled WGS sequence"/>
</dbReference>
<keyword evidence="1" id="KW-0479">Metal-binding</keyword>
<evidence type="ECO:0000313" key="4">
    <source>
        <dbReference type="EMBL" id="KAL3675169.1"/>
    </source>
</evidence>
<dbReference type="PROSITE" id="PS50966">
    <property type="entry name" value="ZF_SWIM"/>
    <property type="match status" value="1"/>
</dbReference>
<keyword evidence="1" id="KW-0863">Zinc-finger</keyword>
<feature type="domain" description="SWIM-type" evidence="3">
    <location>
        <begin position="672"/>
        <end position="711"/>
    </location>
</feature>
<dbReference type="AlphaFoldDB" id="A0ABD3GDD2"/>
<comment type="caution">
    <text evidence="4">The sequence shown here is derived from an EMBL/GenBank/DDBJ whole genome shotgun (WGS) entry which is preliminary data.</text>
</comment>
<evidence type="ECO:0000256" key="1">
    <source>
        <dbReference type="PROSITE-ProRule" id="PRU00325"/>
    </source>
</evidence>
<reference evidence="4 5" key="1">
    <citation type="submission" date="2024-09" db="EMBL/GenBank/DDBJ databases">
        <title>Chromosome-scale assembly of Riccia sorocarpa.</title>
        <authorList>
            <person name="Paukszto L."/>
        </authorList>
    </citation>
    <scope>NUCLEOTIDE SEQUENCE [LARGE SCALE GENOMIC DNA]</scope>
    <source>
        <strain evidence="4">LP-2024</strain>
        <tissue evidence="4">Aerial parts of the thallus</tissue>
    </source>
</reference>
<dbReference type="EMBL" id="JBJQOH010000008">
    <property type="protein sequence ID" value="KAL3675169.1"/>
    <property type="molecule type" value="Genomic_DNA"/>
</dbReference>
<gene>
    <name evidence="4" type="ORF">R1sor_025117</name>
</gene>
<keyword evidence="5" id="KW-1185">Reference proteome</keyword>
<feature type="compositionally biased region" description="Low complexity" evidence="2">
    <location>
        <begin position="412"/>
        <end position="422"/>
    </location>
</feature>
<feature type="region of interest" description="Disordered" evidence="2">
    <location>
        <begin position="412"/>
        <end position="446"/>
    </location>
</feature>
<dbReference type="InterPro" id="IPR007527">
    <property type="entry name" value="Znf_SWIM"/>
</dbReference>
<sequence>METCATLSDSSFNDIQLVPCGSDGSTTVTAAFCSVRWRLDEKSIYINERKEILDRVATLLLSQFEPGTWKLRSGTSYVVLGNPQTLPSVTLRDSSVKKSTLDDGASRTASKATWEGVQPDASLVSGFEACLRIQGSSELSSLDLLSFEHRRVNLLPDSYDGNIIFELPPSTRDELAKKGGSLSGMDRGNDCWLWTMCVTTTAQIGGKVSSYSVNKIHYVGSLKCVNDSCPFFLAEGEANRRDWPDKVHRDKPYEEGSPVPMKSHVCGQCDALPTCDAACTALMYYVIPKPKLDIEEVLHIWTVIATRRGTDSGNYNTVISVDISTQVNVDDFVINSAHSPEVGAPGDIFYTADDDIQTNHTESYQAASPEFPTPVATHPPNGPGPAEGSATPEVISEDDSDVVILRVTPRARPPTRASPMRTVAEGIPRRRQQGEGTQSVSQHGIPVREQEVNRRFWHLSRINPSGNPACNAAMTGRGAPRSLCKTKIKISGHTVCGVPTVAPSFVGYSRFNGVERPHQFWFCPNSTCIGGRGSQACKFQMPRSPEVMPVMTGTNLSQAEVDFLTGNGIILVHRIRVEAAPMRDFPTVTEIRINVDAYPQKIGSVAPDFVYNQRGSKGCRRKSVPSNDCQTRLQSARTTTMMLSGEWTVTEGNGYGKVFRISTHLDEDIRNYLVQLCCFPACSCGDFFERESRLRTFFPCKHLYWVYMNILGLRPGSSIMHQPVFSRLELDILLSMQTMTPQQRENVRFQS</sequence>